<feature type="domain" description="Protein YjdM C-terminal" evidence="2">
    <location>
        <begin position="66"/>
        <end position="133"/>
    </location>
</feature>
<dbReference type="PANTHER" id="PTHR30305:SF3">
    <property type="entry name" value="PROTEIN YJDM"/>
    <property type="match status" value="1"/>
</dbReference>
<feature type="domain" description="Protein YjdM N-terminal" evidence="3">
    <location>
        <begin position="26"/>
        <end position="51"/>
    </location>
</feature>
<dbReference type="Proteomes" id="UP001500353">
    <property type="component" value="Unassembled WGS sequence"/>
</dbReference>
<evidence type="ECO:0000256" key="1">
    <source>
        <dbReference type="ARBA" id="ARBA00009248"/>
    </source>
</evidence>
<dbReference type="Gene3D" id="2.20.25.10">
    <property type="match status" value="1"/>
</dbReference>
<comment type="similarity">
    <text evidence="1">Belongs to the YjdM family.</text>
</comment>
<gene>
    <name evidence="4" type="ORF">GCM10023210_29090</name>
</gene>
<organism evidence="4 5">
    <name type="scientific">Chryseobacterium ginsengisoli</name>
    <dbReference type="NCBI Taxonomy" id="363853"/>
    <lineage>
        <taxon>Bacteria</taxon>
        <taxon>Pseudomonadati</taxon>
        <taxon>Bacteroidota</taxon>
        <taxon>Flavobacteriia</taxon>
        <taxon>Flavobacteriales</taxon>
        <taxon>Weeksellaceae</taxon>
        <taxon>Chryseobacterium group</taxon>
        <taxon>Chryseobacterium</taxon>
    </lineage>
</organism>
<protein>
    <submittedName>
        <fullName evidence="4">Zinc ribbon domain-containing protein YjdM</fullName>
    </submittedName>
</protein>
<dbReference type="InterPro" id="IPR013987">
    <property type="entry name" value="YjdM_N"/>
</dbReference>
<dbReference type="Pfam" id="PF08274">
    <property type="entry name" value="Zn_Ribbon_YjdM"/>
    <property type="match status" value="1"/>
</dbReference>
<sequence>MFKILIKNIKKSTFAKIKNMSDTLLCPKCSSEFTYPSDNMMVCSQCFYEWNPEEEVAGASNSGKILDSNGNELQDGDSVVVIKDLPVKGAPKPVKAGTKVKNIRLRPESDHNIDCKIDGFGSMALKSEFVKKA</sequence>
<dbReference type="SUPFAM" id="SSF82057">
    <property type="entry name" value="Prokaryotic SH3-related domain"/>
    <property type="match status" value="1"/>
</dbReference>
<evidence type="ECO:0000313" key="5">
    <source>
        <dbReference type="Proteomes" id="UP001500353"/>
    </source>
</evidence>
<dbReference type="InterPro" id="IPR013988">
    <property type="entry name" value="YjdM_C"/>
</dbReference>
<name>A0ABP9MFJ6_9FLAO</name>
<keyword evidence="5" id="KW-1185">Reference proteome</keyword>
<dbReference type="Gene3D" id="2.30.30.40">
    <property type="entry name" value="SH3 Domains"/>
    <property type="match status" value="1"/>
</dbReference>
<evidence type="ECO:0000259" key="2">
    <source>
        <dbReference type="Pfam" id="PF03831"/>
    </source>
</evidence>
<accession>A0ABP9MFJ6</accession>
<dbReference type="NCBIfam" id="TIGR00686">
    <property type="entry name" value="phnA"/>
    <property type="match status" value="1"/>
</dbReference>
<proteinExistence type="inferred from homology"/>
<comment type="caution">
    <text evidence="4">The sequence shown here is derived from an EMBL/GenBank/DDBJ whole genome shotgun (WGS) entry which is preliminary data.</text>
</comment>
<dbReference type="Pfam" id="PF03831">
    <property type="entry name" value="YjdM"/>
    <property type="match status" value="1"/>
</dbReference>
<evidence type="ECO:0000313" key="4">
    <source>
        <dbReference type="EMBL" id="GAA5095871.1"/>
    </source>
</evidence>
<dbReference type="InterPro" id="IPR004624">
    <property type="entry name" value="YjdM"/>
</dbReference>
<dbReference type="SUPFAM" id="SSF57783">
    <property type="entry name" value="Zinc beta-ribbon"/>
    <property type="match status" value="1"/>
</dbReference>
<dbReference type="PANTHER" id="PTHR30305">
    <property type="entry name" value="PROTEIN YJDM-RELATED"/>
    <property type="match status" value="1"/>
</dbReference>
<reference evidence="5" key="1">
    <citation type="journal article" date="2019" name="Int. J. Syst. Evol. Microbiol.">
        <title>The Global Catalogue of Microorganisms (GCM) 10K type strain sequencing project: providing services to taxonomists for standard genome sequencing and annotation.</title>
        <authorList>
            <consortium name="The Broad Institute Genomics Platform"/>
            <consortium name="The Broad Institute Genome Sequencing Center for Infectious Disease"/>
            <person name="Wu L."/>
            <person name="Ma J."/>
        </authorList>
    </citation>
    <scope>NUCLEOTIDE SEQUENCE [LARGE SCALE GENOMIC DNA]</scope>
    <source>
        <strain evidence="5">JCM 18019</strain>
    </source>
</reference>
<evidence type="ECO:0000259" key="3">
    <source>
        <dbReference type="Pfam" id="PF08274"/>
    </source>
</evidence>
<dbReference type="EMBL" id="BAABHX010000004">
    <property type="protein sequence ID" value="GAA5095871.1"/>
    <property type="molecule type" value="Genomic_DNA"/>
</dbReference>